<evidence type="ECO:0000313" key="3">
    <source>
        <dbReference type="EMBL" id="XBO40123.1"/>
    </source>
</evidence>
<name>A0AAU7JIA8_9HYPH</name>
<evidence type="ECO:0000256" key="2">
    <source>
        <dbReference type="SAM" id="Phobius"/>
    </source>
</evidence>
<dbReference type="RefSeq" id="WP_406856978.1">
    <property type="nucleotide sequence ID" value="NZ_CP157484.1"/>
</dbReference>
<reference evidence="3" key="1">
    <citation type="submission" date="2024-05" db="EMBL/GenBank/DDBJ databases">
        <authorList>
            <person name="Kim S."/>
            <person name="Heo J."/>
            <person name="Choi H."/>
            <person name="Choi Y."/>
            <person name="Kwon S.-W."/>
            <person name="Kim Y."/>
        </authorList>
    </citation>
    <scope>NUCLEOTIDE SEQUENCE</scope>
    <source>
        <strain evidence="3">KACC 23698</strain>
    </source>
</reference>
<dbReference type="EMBL" id="CP157484">
    <property type="protein sequence ID" value="XBO40123.1"/>
    <property type="molecule type" value="Genomic_DNA"/>
</dbReference>
<organism evidence="3">
    <name type="scientific">Alsobacter sp. KACC 23698</name>
    <dbReference type="NCBI Taxonomy" id="3149229"/>
    <lineage>
        <taxon>Bacteria</taxon>
        <taxon>Pseudomonadati</taxon>
        <taxon>Pseudomonadota</taxon>
        <taxon>Alphaproteobacteria</taxon>
        <taxon>Hyphomicrobiales</taxon>
        <taxon>Alsobacteraceae</taxon>
        <taxon>Alsobacter</taxon>
    </lineage>
</organism>
<keyword evidence="2" id="KW-1133">Transmembrane helix</keyword>
<keyword evidence="2" id="KW-0472">Membrane</keyword>
<protein>
    <submittedName>
        <fullName evidence="3">Uncharacterized protein</fullName>
    </submittedName>
</protein>
<feature type="compositionally biased region" description="Low complexity" evidence="1">
    <location>
        <begin position="98"/>
        <end position="118"/>
    </location>
</feature>
<accession>A0AAU7JIA8</accession>
<dbReference type="AlphaFoldDB" id="A0AAU7JIA8"/>
<feature type="region of interest" description="Disordered" evidence="1">
    <location>
        <begin position="36"/>
        <end position="65"/>
    </location>
</feature>
<feature type="transmembrane region" description="Helical" evidence="2">
    <location>
        <begin position="68"/>
        <end position="87"/>
    </location>
</feature>
<evidence type="ECO:0000256" key="1">
    <source>
        <dbReference type="SAM" id="MobiDB-lite"/>
    </source>
</evidence>
<gene>
    <name evidence="3" type="ORF">ABEG18_04905</name>
</gene>
<sequence length="128" mass="13260">MAEAIGLPAIGTIAKQGRSNGTTGKWYEFKEDKMTYDPNDVNRPITDDAMRTGVDAPGTYSRPPSNTGVIGAIIGVLAVVAVVFFVWRGYEGNEMNHATTSAPTSTTSPAPAPATTAPTPAPAAPKAP</sequence>
<feature type="compositionally biased region" description="Pro residues" evidence="1">
    <location>
        <begin position="119"/>
        <end position="128"/>
    </location>
</feature>
<keyword evidence="2" id="KW-0812">Transmembrane</keyword>
<feature type="region of interest" description="Disordered" evidence="1">
    <location>
        <begin position="95"/>
        <end position="128"/>
    </location>
</feature>
<proteinExistence type="predicted"/>